<dbReference type="NCBIfam" id="TIGR02258">
    <property type="entry name" value="2_5_ligase"/>
    <property type="match status" value="1"/>
</dbReference>
<dbReference type="InterPro" id="IPR014051">
    <property type="entry name" value="Phosphoesterase_HXTX"/>
</dbReference>
<dbReference type="SUPFAM" id="SSF55144">
    <property type="entry name" value="LigT-like"/>
    <property type="match status" value="1"/>
</dbReference>
<dbReference type="PANTHER" id="PTHR35561:SF1">
    <property type="entry name" value="RNA 2',3'-CYCLIC PHOSPHODIESTERASE"/>
    <property type="match status" value="1"/>
</dbReference>
<evidence type="ECO:0000259" key="2">
    <source>
        <dbReference type="Pfam" id="PF02834"/>
    </source>
</evidence>
<proteinExistence type="predicted"/>
<reference evidence="3 4" key="1">
    <citation type="journal article" date="2016" name="Nat. Commun.">
        <title>Thousands of microbial genomes shed light on interconnected biogeochemical processes in an aquifer system.</title>
        <authorList>
            <person name="Anantharaman K."/>
            <person name="Brown C.T."/>
            <person name="Hug L.A."/>
            <person name="Sharon I."/>
            <person name="Castelle C.J."/>
            <person name="Probst A.J."/>
            <person name="Thomas B.C."/>
            <person name="Singh A."/>
            <person name="Wilkins M.J."/>
            <person name="Karaoz U."/>
            <person name="Brodie E.L."/>
            <person name="Williams K.H."/>
            <person name="Hubbard S.S."/>
            <person name="Banfield J.F."/>
        </authorList>
    </citation>
    <scope>NUCLEOTIDE SEQUENCE [LARGE SCALE GENOMIC DNA]</scope>
</reference>
<keyword evidence="1" id="KW-0378">Hydrolase</keyword>
<keyword evidence="3" id="KW-0436">Ligase</keyword>
<evidence type="ECO:0000313" key="3">
    <source>
        <dbReference type="EMBL" id="OGL43116.1"/>
    </source>
</evidence>
<accession>A0A1F7RNJ1</accession>
<gene>
    <name evidence="3" type="ORF">A2W05_04935</name>
</gene>
<comment type="caution">
    <text evidence="3">The sequence shown here is derived from an EMBL/GenBank/DDBJ whole genome shotgun (WGS) entry which is preliminary data.</text>
</comment>
<dbReference type="InterPro" id="IPR009097">
    <property type="entry name" value="Cyclic_Pdiesterase"/>
</dbReference>
<dbReference type="InterPro" id="IPR004175">
    <property type="entry name" value="RNA_CPDase"/>
</dbReference>
<dbReference type="Pfam" id="PF02834">
    <property type="entry name" value="LigT_PEase"/>
    <property type="match status" value="1"/>
</dbReference>
<sequence>MMRAFIAIKLSDGIVAAISDAQRTLASANSDTKLVAPQNIHITLKFLGNIDEATGVGSPQDLERLGNLIAPAIASFKTFNIEAYGMGSFPERGTPRVIWVGCRGGRRHTEGNRHARRAIQQDGGNT</sequence>
<dbReference type="Proteomes" id="UP000178797">
    <property type="component" value="Unassembled WGS sequence"/>
</dbReference>
<dbReference type="GO" id="GO:0004113">
    <property type="term" value="F:2',3'-cyclic-nucleotide 3'-phosphodiesterase activity"/>
    <property type="evidence" value="ECO:0007669"/>
    <property type="project" value="InterPro"/>
</dbReference>
<dbReference type="GO" id="GO:0008664">
    <property type="term" value="F:RNA 2',3'-cyclic 3'-phosphodiesterase activity"/>
    <property type="evidence" value="ECO:0007669"/>
    <property type="project" value="InterPro"/>
</dbReference>
<dbReference type="PANTHER" id="PTHR35561">
    <property type="entry name" value="RNA 2',3'-CYCLIC PHOSPHODIESTERASE"/>
    <property type="match status" value="1"/>
</dbReference>
<dbReference type="EMBL" id="MGDE01000240">
    <property type="protein sequence ID" value="OGL43116.1"/>
    <property type="molecule type" value="Genomic_DNA"/>
</dbReference>
<protein>
    <submittedName>
        <fullName evidence="3">2'-5' RNA ligase</fullName>
    </submittedName>
</protein>
<evidence type="ECO:0000256" key="1">
    <source>
        <dbReference type="ARBA" id="ARBA00022801"/>
    </source>
</evidence>
<name>A0A1F7RNJ1_9BACT</name>
<organism evidence="3 4">
    <name type="scientific">Candidatus Schekmanbacteria bacterium RBG_16_38_10</name>
    <dbReference type="NCBI Taxonomy" id="1817879"/>
    <lineage>
        <taxon>Bacteria</taxon>
        <taxon>Candidatus Schekmaniibacteriota</taxon>
    </lineage>
</organism>
<dbReference type="AlphaFoldDB" id="A0A1F7RNJ1"/>
<feature type="domain" description="Phosphoesterase HXTX" evidence="2">
    <location>
        <begin position="9"/>
        <end position="99"/>
    </location>
</feature>
<dbReference type="GO" id="GO:0016874">
    <property type="term" value="F:ligase activity"/>
    <property type="evidence" value="ECO:0007669"/>
    <property type="project" value="UniProtKB-KW"/>
</dbReference>
<evidence type="ECO:0000313" key="4">
    <source>
        <dbReference type="Proteomes" id="UP000178797"/>
    </source>
</evidence>
<dbReference type="Gene3D" id="3.90.1140.10">
    <property type="entry name" value="Cyclic phosphodiesterase"/>
    <property type="match status" value="1"/>
</dbReference>